<gene>
    <name evidence="1" type="ORF">NBC122_00947</name>
</gene>
<accession>A0A4P6ZEA9</accession>
<protein>
    <recommendedName>
        <fullName evidence="3">PPPDE domain-containing protein</fullName>
    </recommendedName>
</protein>
<dbReference type="OrthoDB" id="1454445at2"/>
<proteinExistence type="predicted"/>
<evidence type="ECO:0000313" key="1">
    <source>
        <dbReference type="EMBL" id="QBO57779.1"/>
    </source>
</evidence>
<dbReference type="AlphaFoldDB" id="A0A4P6ZEA9"/>
<dbReference type="EMBL" id="CP037954">
    <property type="protein sequence ID" value="QBO57779.1"/>
    <property type="molecule type" value="Genomic_DNA"/>
</dbReference>
<keyword evidence="2" id="KW-1185">Reference proteome</keyword>
<sequence length="135" mass="14508">MFITNNGVGHAFISISQGNNTMTFGFYPKLGAPYNYTGPSVFNNDSGHPYTYAWNAGTITPTQLQQIIGITIAFSESDYQLLLNNCSDFATYALMIAGVNCDTSGIDTPNTVASLIENMAQSSNSNAAQTQRNCP</sequence>
<evidence type="ECO:0000313" key="2">
    <source>
        <dbReference type="Proteomes" id="UP000294419"/>
    </source>
</evidence>
<reference evidence="1 2" key="1">
    <citation type="submission" date="2019-03" db="EMBL/GenBank/DDBJ databases">
        <authorList>
            <person name="Kim H."/>
            <person name="Yu S.-M."/>
        </authorList>
    </citation>
    <scope>NUCLEOTIDE SEQUENCE [LARGE SCALE GENOMIC DNA]</scope>
    <source>
        <strain evidence="1 2">NBC122</strain>
    </source>
</reference>
<dbReference type="RefSeq" id="WP_133439262.1">
    <property type="nucleotide sequence ID" value="NZ_CP037954.1"/>
</dbReference>
<organism evidence="1 2">
    <name type="scientific">Chryseobacterium salivictor</name>
    <dbReference type="NCBI Taxonomy" id="2547600"/>
    <lineage>
        <taxon>Bacteria</taxon>
        <taxon>Pseudomonadati</taxon>
        <taxon>Bacteroidota</taxon>
        <taxon>Flavobacteriia</taxon>
        <taxon>Flavobacteriales</taxon>
        <taxon>Weeksellaceae</taxon>
        <taxon>Chryseobacterium group</taxon>
        <taxon>Chryseobacterium</taxon>
    </lineage>
</organism>
<name>A0A4P6ZEA9_9FLAO</name>
<dbReference type="KEGG" id="csal:NBC122_00947"/>
<evidence type="ECO:0008006" key="3">
    <source>
        <dbReference type="Google" id="ProtNLM"/>
    </source>
</evidence>
<dbReference type="Proteomes" id="UP000294419">
    <property type="component" value="Chromosome"/>
</dbReference>